<evidence type="ECO:0000313" key="1">
    <source>
        <dbReference type="Ensembl" id="ENSCINP00000035343.1"/>
    </source>
</evidence>
<proteinExistence type="predicted"/>
<reference evidence="1" key="3">
    <citation type="submission" date="2025-08" db="UniProtKB">
        <authorList>
            <consortium name="Ensembl"/>
        </authorList>
    </citation>
    <scope>IDENTIFICATION</scope>
</reference>
<dbReference type="EMBL" id="EAAA01002856">
    <property type="status" value="NOT_ANNOTATED_CDS"/>
    <property type="molecule type" value="Genomic_DNA"/>
</dbReference>
<dbReference type="AlphaFoldDB" id="H2Y0A9"/>
<protein>
    <submittedName>
        <fullName evidence="1">Uncharacterized protein</fullName>
    </submittedName>
</protein>
<dbReference type="HOGENOM" id="CLU_1264083_0_0_1"/>
<organism evidence="1 2">
    <name type="scientific">Ciona intestinalis</name>
    <name type="common">Transparent sea squirt</name>
    <name type="synonym">Ascidia intestinalis</name>
    <dbReference type="NCBI Taxonomy" id="7719"/>
    <lineage>
        <taxon>Eukaryota</taxon>
        <taxon>Metazoa</taxon>
        <taxon>Chordata</taxon>
        <taxon>Tunicata</taxon>
        <taxon>Ascidiacea</taxon>
        <taxon>Phlebobranchia</taxon>
        <taxon>Cionidae</taxon>
        <taxon>Ciona</taxon>
    </lineage>
</organism>
<reference evidence="2" key="1">
    <citation type="journal article" date="2002" name="Science">
        <title>The draft genome of Ciona intestinalis: insights into chordate and vertebrate origins.</title>
        <authorList>
            <person name="Dehal P."/>
            <person name="Satou Y."/>
            <person name="Campbell R.K."/>
            <person name="Chapman J."/>
            <person name="Degnan B."/>
            <person name="De Tomaso A."/>
            <person name="Davidson B."/>
            <person name="Di Gregorio A."/>
            <person name="Gelpke M."/>
            <person name="Goodstein D.M."/>
            <person name="Harafuji N."/>
            <person name="Hastings K.E."/>
            <person name="Ho I."/>
            <person name="Hotta K."/>
            <person name="Huang W."/>
            <person name="Kawashima T."/>
            <person name="Lemaire P."/>
            <person name="Martinez D."/>
            <person name="Meinertzhagen I.A."/>
            <person name="Necula S."/>
            <person name="Nonaka M."/>
            <person name="Putnam N."/>
            <person name="Rash S."/>
            <person name="Saiga H."/>
            <person name="Satake M."/>
            <person name="Terry A."/>
            <person name="Yamada L."/>
            <person name="Wang H.G."/>
            <person name="Awazu S."/>
            <person name="Azumi K."/>
            <person name="Boore J."/>
            <person name="Branno M."/>
            <person name="Chin-Bow S."/>
            <person name="DeSantis R."/>
            <person name="Doyle S."/>
            <person name="Francino P."/>
            <person name="Keys D.N."/>
            <person name="Haga S."/>
            <person name="Hayashi H."/>
            <person name="Hino K."/>
            <person name="Imai K.S."/>
            <person name="Inaba K."/>
            <person name="Kano S."/>
            <person name="Kobayashi K."/>
            <person name="Kobayashi M."/>
            <person name="Lee B.I."/>
            <person name="Makabe K.W."/>
            <person name="Manohar C."/>
            <person name="Matassi G."/>
            <person name="Medina M."/>
            <person name="Mochizuki Y."/>
            <person name="Mount S."/>
            <person name="Morishita T."/>
            <person name="Miura S."/>
            <person name="Nakayama A."/>
            <person name="Nishizaka S."/>
            <person name="Nomoto H."/>
            <person name="Ohta F."/>
            <person name="Oishi K."/>
            <person name="Rigoutsos I."/>
            <person name="Sano M."/>
            <person name="Sasaki A."/>
            <person name="Sasakura Y."/>
            <person name="Shoguchi E."/>
            <person name="Shin-i T."/>
            <person name="Spagnuolo A."/>
            <person name="Stainier D."/>
            <person name="Suzuki M.M."/>
            <person name="Tassy O."/>
            <person name="Takatori N."/>
            <person name="Tokuoka M."/>
            <person name="Yagi K."/>
            <person name="Yoshizaki F."/>
            <person name="Wada S."/>
            <person name="Zhang C."/>
            <person name="Hyatt P.D."/>
            <person name="Larimer F."/>
            <person name="Detter C."/>
            <person name="Doggett N."/>
            <person name="Glavina T."/>
            <person name="Hawkins T."/>
            <person name="Richardson P."/>
            <person name="Lucas S."/>
            <person name="Kohara Y."/>
            <person name="Levine M."/>
            <person name="Satoh N."/>
            <person name="Rokhsar D.S."/>
        </authorList>
    </citation>
    <scope>NUCLEOTIDE SEQUENCE [LARGE SCALE GENOMIC DNA]</scope>
</reference>
<evidence type="ECO:0000313" key="2">
    <source>
        <dbReference type="Proteomes" id="UP000008144"/>
    </source>
</evidence>
<dbReference type="InParanoid" id="H2Y0A9"/>
<keyword evidence="2" id="KW-1185">Reference proteome</keyword>
<dbReference type="Proteomes" id="UP000008144">
    <property type="component" value="Chromosome 9"/>
</dbReference>
<accession>H2Y0A9</accession>
<reference evidence="1" key="2">
    <citation type="journal article" date="2008" name="Genome Biol.">
        <title>Improved genome assembly and evidence-based global gene model set for the chordate Ciona intestinalis: new insight into intron and operon populations.</title>
        <authorList>
            <person name="Satou Y."/>
            <person name="Mineta K."/>
            <person name="Ogasawara M."/>
            <person name="Sasakura Y."/>
            <person name="Shoguchi E."/>
            <person name="Ueno K."/>
            <person name="Yamada L."/>
            <person name="Matsumoto J."/>
            <person name="Wasserscheid J."/>
            <person name="Dewar K."/>
            <person name="Wiley G.B."/>
            <person name="Macmil S.L."/>
            <person name="Roe B.A."/>
            <person name="Zeller R.W."/>
            <person name="Hastings K.E."/>
            <person name="Lemaire P."/>
            <person name="Lindquist E."/>
            <person name="Endo T."/>
            <person name="Hotta K."/>
            <person name="Inaba K."/>
        </authorList>
    </citation>
    <scope>NUCLEOTIDE SEQUENCE [LARGE SCALE GENOMIC DNA]</scope>
    <source>
        <strain evidence="1">wild type</strain>
    </source>
</reference>
<reference evidence="1" key="4">
    <citation type="submission" date="2025-09" db="UniProtKB">
        <authorList>
            <consortium name="Ensembl"/>
        </authorList>
    </citation>
    <scope>IDENTIFICATION</scope>
</reference>
<sequence>MEDMIFDAQKLSQLRERNNWRSDEEFIELPSEEGTVSVFIRWKSGRLQMIGVANDVKRAQQILHSLTKVKSQTQKFKQRDFRKLMETGCLEKIASEQKGKVKVKAIKAAHTLEYIGPIEHLQPAITDTLMQLQSLEEKKVKDIRDMERKYLEAELNRELLESESGMNIRAIIQAKFEEKGVGASLHLKDDDIVLYYHKEECYKDAVAIVKKLITSTQIS</sequence>
<dbReference type="Ensembl" id="ENSCINT00000032605.1">
    <property type="protein sequence ID" value="ENSCINP00000035343.1"/>
    <property type="gene ID" value="ENSCING00000023368.1"/>
</dbReference>
<name>H2Y0A9_CIOIN</name>
<dbReference type="GeneTree" id="ENSGT00660000097293"/>